<organism evidence="1 2">
    <name type="scientific">Nephila pilipes</name>
    <name type="common">Giant wood spider</name>
    <name type="synonym">Nephila maculata</name>
    <dbReference type="NCBI Taxonomy" id="299642"/>
    <lineage>
        <taxon>Eukaryota</taxon>
        <taxon>Metazoa</taxon>
        <taxon>Ecdysozoa</taxon>
        <taxon>Arthropoda</taxon>
        <taxon>Chelicerata</taxon>
        <taxon>Arachnida</taxon>
        <taxon>Araneae</taxon>
        <taxon>Araneomorphae</taxon>
        <taxon>Entelegynae</taxon>
        <taxon>Araneoidea</taxon>
        <taxon>Nephilidae</taxon>
        <taxon>Nephila</taxon>
    </lineage>
</organism>
<dbReference type="AlphaFoldDB" id="A0A8X6NZI8"/>
<accession>A0A8X6NZI8</accession>
<sequence>DFPFDMGGKEQIILLDWMKPAFLLNDRLQTDLETSKQDPLPYKTRSKLLVPTGSFGQDMTDLQF</sequence>
<evidence type="ECO:0000313" key="1">
    <source>
        <dbReference type="EMBL" id="GFT40444.1"/>
    </source>
</evidence>
<name>A0A8X6NZI8_NEPPI</name>
<reference evidence="1" key="1">
    <citation type="submission" date="2020-08" db="EMBL/GenBank/DDBJ databases">
        <title>Multicomponent nature underlies the extraordinary mechanical properties of spider dragline silk.</title>
        <authorList>
            <person name="Kono N."/>
            <person name="Nakamura H."/>
            <person name="Mori M."/>
            <person name="Yoshida Y."/>
            <person name="Ohtoshi R."/>
            <person name="Malay A.D."/>
            <person name="Moran D.A.P."/>
            <person name="Tomita M."/>
            <person name="Numata K."/>
            <person name="Arakawa K."/>
        </authorList>
    </citation>
    <scope>NUCLEOTIDE SEQUENCE</scope>
</reference>
<proteinExistence type="predicted"/>
<protein>
    <submittedName>
        <fullName evidence="1">Uncharacterized protein</fullName>
    </submittedName>
</protein>
<evidence type="ECO:0000313" key="2">
    <source>
        <dbReference type="Proteomes" id="UP000887013"/>
    </source>
</evidence>
<dbReference type="Proteomes" id="UP000887013">
    <property type="component" value="Unassembled WGS sequence"/>
</dbReference>
<feature type="non-terminal residue" evidence="1">
    <location>
        <position position="1"/>
    </location>
</feature>
<keyword evidence="2" id="KW-1185">Reference proteome</keyword>
<comment type="caution">
    <text evidence="1">The sequence shown here is derived from an EMBL/GenBank/DDBJ whole genome shotgun (WGS) entry which is preliminary data.</text>
</comment>
<dbReference type="EMBL" id="BMAW01109854">
    <property type="protein sequence ID" value="GFT40444.1"/>
    <property type="molecule type" value="Genomic_DNA"/>
</dbReference>
<gene>
    <name evidence="1" type="ORF">NPIL_299371</name>
</gene>